<dbReference type="InterPro" id="IPR000055">
    <property type="entry name" value="Restrct_endonuc_typeI_TRD"/>
</dbReference>
<dbReference type="GO" id="GO:0009307">
    <property type="term" value="P:DNA restriction-modification system"/>
    <property type="evidence" value="ECO:0007669"/>
    <property type="project" value="UniProtKB-KW"/>
</dbReference>
<feature type="domain" description="Type I restriction modification DNA specificity" evidence="4">
    <location>
        <begin position="391"/>
        <end position="559"/>
    </location>
</feature>
<keyword evidence="2" id="KW-0680">Restriction system</keyword>
<sequence>MTDVIIEHLDIWTSAVVTKKSAGRGSSKKQETYGIKKLRELILELAVRGKLVPQDPNDEPASVLLEKIAEEKERLIEEEKIKRHKPLPKIDDNFNPFKLPEGWSFVRLGDITNRIGSGSTPRGGKSAYVEKGIPFLRSQNIWNHGLNLYDVAYISEETHAKMSNTTVYENDILLNITGGSLGRSTIFPSGIGEANVSQHVTIIRLTDITMKNYVHLCILSPYIQKMIWDRQVGVAREGLSKKVLELFEIPLPPIKEQYRIVKKVDELMALCDKLEEEQEENSITHQILVETLLGTLTNVEIAEEFTGVWQRIAEHFDVLFTTEQSIDKLQETILQLAVMGKLVPQDPTDEPASVLLKKIAEEKEKLVKEGKIKKQKPVSEIEEKEIPFSLPKSWTWARLSELCILENGDRSKNYPNKSLLVDKGIPFINAGHLQNNMINIDDKSYITRDRYDLLRSGKVKEGDILFCLRGSLGKTALIKDIEFGAIASSLVIVRLFSIMYNKYTLAYFNSPLSKEIMKNYDNGTAQPNLSASDLGKFLVPIPPLSEQYHIVKKLDELMVLCDRLRSAIRELQTTQVNLADAVAQQLVE</sequence>
<reference evidence="5 6" key="1">
    <citation type="submission" date="2020-10" db="EMBL/GenBank/DDBJ databases">
        <title>The genome of sulfurovum sp.</title>
        <authorList>
            <person name="Xie S."/>
            <person name="Shao Z."/>
            <person name="Jiang L."/>
        </authorList>
    </citation>
    <scope>NUCLEOTIDE SEQUENCE [LARGE SCALE GENOMIC DNA]</scope>
    <source>
        <strain evidence="5 6">ST-419</strain>
    </source>
</reference>
<keyword evidence="5" id="KW-0378">Hydrolase</keyword>
<dbReference type="CDD" id="cd17256">
    <property type="entry name" value="RMtype1_S_EcoJA65PI-TRD1-CR1_like"/>
    <property type="match status" value="1"/>
</dbReference>
<dbReference type="REBASE" id="451744">
    <property type="entry name" value="S.Ssp419ORF695P"/>
</dbReference>
<dbReference type="InterPro" id="IPR044946">
    <property type="entry name" value="Restrct_endonuc_typeI_TRD_sf"/>
</dbReference>
<dbReference type="EMBL" id="CP063164">
    <property type="protein sequence ID" value="QOR62039.1"/>
    <property type="molecule type" value="Genomic_DNA"/>
</dbReference>
<dbReference type="InterPro" id="IPR051212">
    <property type="entry name" value="Type-I_RE_S_subunit"/>
</dbReference>
<keyword evidence="5" id="KW-0540">Nuclease</keyword>
<protein>
    <submittedName>
        <fullName evidence="5">Restriction endonuclease subunit S</fullName>
    </submittedName>
</protein>
<evidence type="ECO:0000256" key="2">
    <source>
        <dbReference type="ARBA" id="ARBA00022747"/>
    </source>
</evidence>
<evidence type="ECO:0000313" key="5">
    <source>
        <dbReference type="EMBL" id="QOR62039.1"/>
    </source>
</evidence>
<evidence type="ECO:0000256" key="3">
    <source>
        <dbReference type="ARBA" id="ARBA00023125"/>
    </source>
</evidence>
<dbReference type="Pfam" id="PF01420">
    <property type="entry name" value="Methylase_S"/>
    <property type="match status" value="2"/>
</dbReference>
<comment type="similarity">
    <text evidence="1">Belongs to the type-I restriction system S methylase family.</text>
</comment>
<dbReference type="Gene3D" id="3.90.220.20">
    <property type="entry name" value="DNA methylase specificity domains"/>
    <property type="match status" value="2"/>
</dbReference>
<evidence type="ECO:0000313" key="6">
    <source>
        <dbReference type="Proteomes" id="UP000595074"/>
    </source>
</evidence>
<evidence type="ECO:0000259" key="4">
    <source>
        <dbReference type="Pfam" id="PF01420"/>
    </source>
</evidence>
<dbReference type="KEGG" id="sinu:IMZ28_00700"/>
<dbReference type="GO" id="GO:0004519">
    <property type="term" value="F:endonuclease activity"/>
    <property type="evidence" value="ECO:0007669"/>
    <property type="project" value="UniProtKB-KW"/>
</dbReference>
<dbReference type="Proteomes" id="UP000595074">
    <property type="component" value="Chromosome"/>
</dbReference>
<dbReference type="GO" id="GO:0003677">
    <property type="term" value="F:DNA binding"/>
    <property type="evidence" value="ECO:0007669"/>
    <property type="project" value="UniProtKB-KW"/>
</dbReference>
<dbReference type="AlphaFoldDB" id="A0A7M1S5M8"/>
<dbReference type="SUPFAM" id="SSF116734">
    <property type="entry name" value="DNA methylase specificity domain"/>
    <property type="match status" value="2"/>
</dbReference>
<keyword evidence="6" id="KW-1185">Reference proteome</keyword>
<evidence type="ECO:0000256" key="1">
    <source>
        <dbReference type="ARBA" id="ARBA00010923"/>
    </source>
</evidence>
<name>A0A7M1S5M8_9BACT</name>
<dbReference type="PANTHER" id="PTHR43140:SF1">
    <property type="entry name" value="TYPE I RESTRICTION ENZYME ECOKI SPECIFICITY SUBUNIT"/>
    <property type="match status" value="1"/>
</dbReference>
<organism evidence="5 6">
    <name type="scientific">Sulfurovum indicum</name>
    <dbReference type="NCBI Taxonomy" id="2779528"/>
    <lineage>
        <taxon>Bacteria</taxon>
        <taxon>Pseudomonadati</taxon>
        <taxon>Campylobacterota</taxon>
        <taxon>Epsilonproteobacteria</taxon>
        <taxon>Campylobacterales</taxon>
        <taxon>Sulfurovaceae</taxon>
        <taxon>Sulfurovum</taxon>
    </lineage>
</organism>
<gene>
    <name evidence="5" type="ORF">IMZ28_00700</name>
</gene>
<feature type="domain" description="Type I restriction modification DNA specificity" evidence="4">
    <location>
        <begin position="100"/>
        <end position="284"/>
    </location>
</feature>
<dbReference type="PANTHER" id="PTHR43140">
    <property type="entry name" value="TYPE-1 RESTRICTION ENZYME ECOKI SPECIFICITY PROTEIN"/>
    <property type="match status" value="1"/>
</dbReference>
<keyword evidence="5" id="KW-0255">Endonuclease</keyword>
<accession>A0A7M1S5M8</accession>
<dbReference type="RefSeq" id="WP_197548742.1">
    <property type="nucleotide sequence ID" value="NZ_CP063164.1"/>
</dbReference>
<proteinExistence type="inferred from homology"/>
<dbReference type="CDD" id="cd17264">
    <property type="entry name" value="RMtype1_S_Eco3763I-TRD2-CR2_like"/>
    <property type="match status" value="1"/>
</dbReference>
<keyword evidence="3" id="KW-0238">DNA-binding</keyword>